<keyword evidence="2" id="KW-1185">Reference proteome</keyword>
<reference evidence="2" key="1">
    <citation type="submission" date="2017-02" db="EMBL/GenBank/DDBJ databases">
        <authorList>
            <person name="Varghese N."/>
            <person name="Submissions S."/>
        </authorList>
    </citation>
    <scope>NUCLEOTIDE SEQUENCE [LARGE SCALE GENOMIC DNA]</scope>
    <source>
        <strain evidence="2">UM2</strain>
    </source>
</reference>
<dbReference type="Proteomes" id="UP000189818">
    <property type="component" value="Unassembled WGS sequence"/>
</dbReference>
<proteinExistence type="predicted"/>
<gene>
    <name evidence="1" type="ORF">SAMN06295920_10474</name>
</gene>
<dbReference type="STRING" id="439228.SAMN06295920_10474"/>
<accession>A0A1T5CHT8</accession>
<dbReference type="RefSeq" id="WP_079647994.1">
    <property type="nucleotide sequence ID" value="NZ_FUYM01000004.1"/>
</dbReference>
<evidence type="ECO:0000313" key="1">
    <source>
        <dbReference type="EMBL" id="SKB59019.1"/>
    </source>
</evidence>
<dbReference type="AlphaFoldDB" id="A0A1T5CHT8"/>
<protein>
    <submittedName>
        <fullName evidence="1">Uncharacterized protein</fullName>
    </submittedName>
</protein>
<dbReference type="OrthoDB" id="10019846at2"/>
<name>A0A1T5CHT8_9SPHN</name>
<evidence type="ECO:0000313" key="2">
    <source>
        <dbReference type="Proteomes" id="UP000189818"/>
    </source>
</evidence>
<organism evidence="1 2">
    <name type="scientific">Rhizorhabdus histidinilytica</name>
    <dbReference type="NCBI Taxonomy" id="439228"/>
    <lineage>
        <taxon>Bacteria</taxon>
        <taxon>Pseudomonadati</taxon>
        <taxon>Pseudomonadota</taxon>
        <taxon>Alphaproteobacteria</taxon>
        <taxon>Sphingomonadales</taxon>
        <taxon>Sphingomonadaceae</taxon>
        <taxon>Rhizorhabdus</taxon>
    </lineage>
</organism>
<dbReference type="EMBL" id="FUYM01000004">
    <property type="protein sequence ID" value="SKB59019.1"/>
    <property type="molecule type" value="Genomic_DNA"/>
</dbReference>
<sequence length="396" mass="43192">MNAHSSIIAMATAEQATAPLAWEQAYETYQAARKSGVEYSESGAYIDEIGGPLGLTRYEALKTLLATPAPSLDALAIKLAIFAGDDGHEYEAAGVMQAHIMADALRLAHESSASPEITRIAVAQHEKAVESLSYYFDDAERAKRMEIQAISARVVEQITGKPVAIERSPVSWNDAVAALDAITVEEQAFEARVKAGENPADHETDALATKLAVRYRNVFAFPAPTIKEVGSKLQLFVDHQLCERADAATFIEPIIEDIERLAPSTGPDVDPELIAACTEVLQLRASEPEPSRQDTEAAEWEWRIGKVEEVLRDNVSTSAPVLIAQLWVAVDHMVDRAKPSWLRDAISQNDFGTIMARREDLDFDVRMVVQAIDGLMAMEAVAVEAGQSAEREVAHA</sequence>